<dbReference type="EMBL" id="LYPA01000038">
    <property type="protein sequence ID" value="OBR67369.1"/>
    <property type="molecule type" value="Genomic_DNA"/>
</dbReference>
<comment type="caution">
    <text evidence="2">The sequence shown here is derived from an EMBL/GenBank/DDBJ whole genome shotgun (WGS) entry which is preliminary data.</text>
</comment>
<keyword evidence="1" id="KW-0732">Signal</keyword>
<keyword evidence="3" id="KW-1185">Reference proteome</keyword>
<evidence type="ECO:0008006" key="4">
    <source>
        <dbReference type="Google" id="ProtNLM"/>
    </source>
</evidence>
<gene>
    <name evidence="2" type="ORF">A7K91_19335</name>
</gene>
<evidence type="ECO:0000256" key="1">
    <source>
        <dbReference type="SAM" id="SignalP"/>
    </source>
</evidence>
<feature type="signal peptide" evidence="1">
    <location>
        <begin position="1"/>
        <end position="32"/>
    </location>
</feature>
<dbReference type="RefSeq" id="WP_068680729.1">
    <property type="nucleotide sequence ID" value="NZ_LYPA01000038.1"/>
</dbReference>
<dbReference type="STRING" id="1844972.A7K91_19335"/>
<evidence type="ECO:0000313" key="3">
    <source>
        <dbReference type="Proteomes" id="UP000092024"/>
    </source>
</evidence>
<dbReference type="AlphaFoldDB" id="A0A1A5YP36"/>
<accession>A0A1A5YP36</accession>
<evidence type="ECO:0000313" key="2">
    <source>
        <dbReference type="EMBL" id="OBR67369.1"/>
    </source>
</evidence>
<name>A0A1A5YP36_9BACL</name>
<feature type="chain" id="PRO_5008340488" description="SLH domain-containing protein" evidence="1">
    <location>
        <begin position="33"/>
        <end position="456"/>
    </location>
</feature>
<organism evidence="2 3">
    <name type="scientific">Paenibacillus oryzae</name>
    <dbReference type="NCBI Taxonomy" id="1844972"/>
    <lineage>
        <taxon>Bacteria</taxon>
        <taxon>Bacillati</taxon>
        <taxon>Bacillota</taxon>
        <taxon>Bacilli</taxon>
        <taxon>Bacillales</taxon>
        <taxon>Paenibacillaceae</taxon>
        <taxon>Paenibacillus</taxon>
    </lineage>
</organism>
<dbReference type="OrthoDB" id="368706at2"/>
<reference evidence="2 3" key="1">
    <citation type="submission" date="2016-05" db="EMBL/GenBank/DDBJ databases">
        <title>Paenibacillus oryzae. sp. nov., isolated from the rice root.</title>
        <authorList>
            <person name="Zhang J."/>
            <person name="Zhang X."/>
        </authorList>
    </citation>
    <scope>NUCLEOTIDE SEQUENCE [LARGE SCALE GENOMIC DNA]</scope>
    <source>
        <strain evidence="2 3">1DrF-4</strain>
    </source>
</reference>
<protein>
    <recommendedName>
        <fullName evidence="4">SLH domain-containing protein</fullName>
    </recommendedName>
</protein>
<dbReference type="Proteomes" id="UP000092024">
    <property type="component" value="Unassembled WGS sequence"/>
</dbReference>
<proteinExistence type="predicted"/>
<sequence>MKAIKGLSGKWLIALFGAAALLLAQPASHVGAATVSAASAVHAQEIGGAEYGLFLQEKYGVALPEKPAKGDFIEAAAAILGYEGADGTAEFSDLKAGDKWYGPASALFELGVLKGPAVGGDQPLTNAVAVSIALRAADLKELAYTYPADKVERSLSPLGITGKGLGAHVAQELAAAVDTGLLPASEYAGFNPKGAVDRELANVLLGKVLESKGLYKQYIGYVYDADIATKLHAAYATSDIIDAPKLQGLVNEALEQELITGYNLKDTRFDSRFIDSLKLTYGHSNLKHAVQLIGLLRSEGLNAKVQFEPKTSAFLHLKEWGDPGPNVVQIKNGNFIAYAKEYDLVFEFANAKDKTKFQDVILAYAKKNEADQTGLIAGSWWQPLYFSPTAIDGYEIITNNLITDPDSPYTVHPFSLNENSEKVIEGLKAIDPDAVITPYQFWVDVPFFNYLHGEAL</sequence>